<dbReference type="AlphaFoldDB" id="A0A5A7Q734"/>
<dbReference type="OrthoDB" id="1745882at2759"/>
<dbReference type="Proteomes" id="UP000325081">
    <property type="component" value="Unassembled WGS sequence"/>
</dbReference>
<feature type="region of interest" description="Disordered" evidence="1">
    <location>
        <begin position="121"/>
        <end position="141"/>
    </location>
</feature>
<evidence type="ECO:0000313" key="3">
    <source>
        <dbReference type="Proteomes" id="UP000325081"/>
    </source>
</evidence>
<keyword evidence="3" id="KW-1185">Reference proteome</keyword>
<dbReference type="GO" id="GO:0016301">
    <property type="term" value="F:kinase activity"/>
    <property type="evidence" value="ECO:0007669"/>
    <property type="project" value="UniProtKB-KW"/>
</dbReference>
<accession>A0A5A7Q734</accession>
<evidence type="ECO:0000313" key="2">
    <source>
        <dbReference type="EMBL" id="GER40732.1"/>
    </source>
</evidence>
<organism evidence="2 3">
    <name type="scientific">Striga asiatica</name>
    <name type="common">Asiatic witchweed</name>
    <name type="synonym">Buchnera asiatica</name>
    <dbReference type="NCBI Taxonomy" id="4170"/>
    <lineage>
        <taxon>Eukaryota</taxon>
        <taxon>Viridiplantae</taxon>
        <taxon>Streptophyta</taxon>
        <taxon>Embryophyta</taxon>
        <taxon>Tracheophyta</taxon>
        <taxon>Spermatophyta</taxon>
        <taxon>Magnoliopsida</taxon>
        <taxon>eudicotyledons</taxon>
        <taxon>Gunneridae</taxon>
        <taxon>Pentapetalae</taxon>
        <taxon>asterids</taxon>
        <taxon>lamiids</taxon>
        <taxon>Lamiales</taxon>
        <taxon>Orobanchaceae</taxon>
        <taxon>Buchnereae</taxon>
        <taxon>Striga</taxon>
    </lineage>
</organism>
<reference evidence="3" key="1">
    <citation type="journal article" date="2019" name="Curr. Biol.">
        <title>Genome Sequence of Striga asiatica Provides Insight into the Evolution of Plant Parasitism.</title>
        <authorList>
            <person name="Yoshida S."/>
            <person name="Kim S."/>
            <person name="Wafula E.K."/>
            <person name="Tanskanen J."/>
            <person name="Kim Y.M."/>
            <person name="Honaas L."/>
            <person name="Yang Z."/>
            <person name="Spallek T."/>
            <person name="Conn C.E."/>
            <person name="Ichihashi Y."/>
            <person name="Cheong K."/>
            <person name="Cui S."/>
            <person name="Der J.P."/>
            <person name="Gundlach H."/>
            <person name="Jiao Y."/>
            <person name="Hori C."/>
            <person name="Ishida J.K."/>
            <person name="Kasahara H."/>
            <person name="Kiba T."/>
            <person name="Kim M.S."/>
            <person name="Koo N."/>
            <person name="Laohavisit A."/>
            <person name="Lee Y.H."/>
            <person name="Lumba S."/>
            <person name="McCourt P."/>
            <person name="Mortimer J.C."/>
            <person name="Mutuku J.M."/>
            <person name="Nomura T."/>
            <person name="Sasaki-Sekimoto Y."/>
            <person name="Seto Y."/>
            <person name="Wang Y."/>
            <person name="Wakatake T."/>
            <person name="Sakakibara H."/>
            <person name="Demura T."/>
            <person name="Yamaguchi S."/>
            <person name="Yoneyama K."/>
            <person name="Manabe R.I."/>
            <person name="Nelson D.C."/>
            <person name="Schulman A.H."/>
            <person name="Timko M.P."/>
            <person name="dePamphilis C.W."/>
            <person name="Choi D."/>
            <person name="Shirasu K."/>
        </authorList>
    </citation>
    <scope>NUCLEOTIDE SEQUENCE [LARGE SCALE GENOMIC DNA]</scope>
    <source>
        <strain evidence="3">cv. UVA1</strain>
    </source>
</reference>
<gene>
    <name evidence="2" type="ORF">STAS_17412</name>
</gene>
<keyword evidence="2" id="KW-0808">Transferase</keyword>
<keyword evidence="2" id="KW-0418">Kinase</keyword>
<evidence type="ECO:0000256" key="1">
    <source>
        <dbReference type="SAM" id="MobiDB-lite"/>
    </source>
</evidence>
<name>A0A5A7Q734_STRAF</name>
<comment type="caution">
    <text evidence="2">The sequence shown here is derived from an EMBL/GenBank/DDBJ whole genome shotgun (WGS) entry which is preliminary data.</text>
</comment>
<dbReference type="EMBL" id="BKCP01005960">
    <property type="protein sequence ID" value="GER40732.1"/>
    <property type="molecule type" value="Genomic_DNA"/>
</dbReference>
<sequence length="141" mass="15433">MTRVHYLHNRPHQARGRPLRVMPFGNNPVEKLSSRAQLHHQMHRVLVLIRPPQLNYVGLAREVVHDLHLAPHVLDVLAVCQLALGDGLAREPLPALLVGAEVGNAELAPAQLLAHAVRGPDVFHGPAQDGPNRGGLEHELP</sequence>
<proteinExistence type="predicted"/>
<protein>
    <submittedName>
        <fullName evidence="2">Dephospho-CoA kinase family</fullName>
    </submittedName>
</protein>